<evidence type="ECO:0000313" key="3">
    <source>
        <dbReference type="Proteomes" id="UP000319836"/>
    </source>
</evidence>
<comment type="caution">
    <text evidence="2">The sequence shown here is derived from an EMBL/GenBank/DDBJ whole genome shotgun (WGS) entry which is preliminary data.</text>
</comment>
<evidence type="ECO:0000313" key="2">
    <source>
        <dbReference type="EMBL" id="TMQ71998.1"/>
    </source>
</evidence>
<dbReference type="InterPro" id="IPR050194">
    <property type="entry name" value="Glycosyltransferase_grp1"/>
</dbReference>
<sequence>MIVVSEAVRAAMARVDPALARRAVTIVNGVDLAAFAAARVTRRETRAALGYGDQDLVIGAVARFDRRKGLDLLLEAAAAAQPRVPALRLLLVGDGPERARLESHAAMLGLDAIVHWAGACAPVSPFVAAMDLFAAPSRTEGQGVALVEALAAGVPVVGARVGGIPEVVAHGRCGLLVEPESPDALAAALVRLAREPETRAAMGAAASGQAGRFSLAESCARLSRVYDQLFAAGEERAAA</sequence>
<proteinExistence type="predicted"/>
<dbReference type="PANTHER" id="PTHR45947:SF3">
    <property type="entry name" value="SULFOQUINOVOSYL TRANSFERASE SQD2"/>
    <property type="match status" value="1"/>
</dbReference>
<dbReference type="PANTHER" id="PTHR45947">
    <property type="entry name" value="SULFOQUINOVOSYL TRANSFERASE SQD2"/>
    <property type="match status" value="1"/>
</dbReference>
<dbReference type="SUPFAM" id="SSF53756">
    <property type="entry name" value="UDP-Glycosyltransferase/glycogen phosphorylase"/>
    <property type="match status" value="1"/>
</dbReference>
<name>A0A538U7Y6_UNCEI</name>
<dbReference type="Proteomes" id="UP000319836">
    <property type="component" value="Unassembled WGS sequence"/>
</dbReference>
<dbReference type="Pfam" id="PF00534">
    <property type="entry name" value="Glycos_transf_1"/>
    <property type="match status" value="1"/>
</dbReference>
<accession>A0A538U7Y6</accession>
<protein>
    <submittedName>
        <fullName evidence="2">Glycosyltransferase</fullName>
    </submittedName>
</protein>
<keyword evidence="2" id="KW-0808">Transferase</keyword>
<dbReference type="EMBL" id="VBPA01000085">
    <property type="protein sequence ID" value="TMQ71998.1"/>
    <property type="molecule type" value="Genomic_DNA"/>
</dbReference>
<gene>
    <name evidence="2" type="ORF">E6K80_03970</name>
</gene>
<evidence type="ECO:0000259" key="1">
    <source>
        <dbReference type="Pfam" id="PF00534"/>
    </source>
</evidence>
<organism evidence="2 3">
    <name type="scientific">Eiseniibacteriota bacterium</name>
    <dbReference type="NCBI Taxonomy" id="2212470"/>
    <lineage>
        <taxon>Bacteria</taxon>
        <taxon>Candidatus Eiseniibacteriota</taxon>
    </lineage>
</organism>
<feature type="domain" description="Glycosyl transferase family 1" evidence="1">
    <location>
        <begin position="42"/>
        <end position="206"/>
    </location>
</feature>
<reference evidence="2 3" key="1">
    <citation type="journal article" date="2019" name="Nat. Microbiol.">
        <title>Mediterranean grassland soil C-N compound turnover is dependent on rainfall and depth, and is mediated by genomically divergent microorganisms.</title>
        <authorList>
            <person name="Diamond S."/>
            <person name="Andeer P.F."/>
            <person name="Li Z."/>
            <person name="Crits-Christoph A."/>
            <person name="Burstein D."/>
            <person name="Anantharaman K."/>
            <person name="Lane K.R."/>
            <person name="Thomas B.C."/>
            <person name="Pan C."/>
            <person name="Northen T.R."/>
            <person name="Banfield J.F."/>
        </authorList>
    </citation>
    <scope>NUCLEOTIDE SEQUENCE [LARGE SCALE GENOMIC DNA]</scope>
    <source>
        <strain evidence="2">WS_10</strain>
    </source>
</reference>
<dbReference type="AlphaFoldDB" id="A0A538U7Y6"/>
<dbReference type="GO" id="GO:0016758">
    <property type="term" value="F:hexosyltransferase activity"/>
    <property type="evidence" value="ECO:0007669"/>
    <property type="project" value="TreeGrafter"/>
</dbReference>
<dbReference type="InterPro" id="IPR001296">
    <property type="entry name" value="Glyco_trans_1"/>
</dbReference>
<dbReference type="Gene3D" id="3.40.50.2000">
    <property type="entry name" value="Glycogen Phosphorylase B"/>
    <property type="match status" value="2"/>
</dbReference>